<dbReference type="InParanoid" id="D8SW20"/>
<sequence length="602" mass="66203">MEESDGQQTELRPDKGQWELVKQHLFHWKDLVVRLNILVAGFLSGVFGIYQYSAGPENYFNVNCVAYSPDSQLIASGTDDNKLWNAASESCFVSMSTQMQWLAAVLFLAGSNAVLDGPVRAWDLMCYRTFTTPSLCHWLQTKVERSSVLEHPFQIYVWPRPQWSQGTGVLGFLVTGQNRAPVDVFEGKGGVETFTHMHDVLTVVYRPDGKQLGCSTLDGQIHFWDPIDGVLMGTIEGRRDVAEGRLMSDRRTAANSSSGKCFTTMSYSADGSLLLAGGTSKYICMYDATNQAINDALESKRYSRALMLALRLNEPLLIQKCVEAVAISGVVCNISLSHLGDELAQYLEKTPHLEFLLQDEEEIRAKRQTKSRCTLTARLLEAEGVAEIKFRREEPPPRAASKLATPGHGTLIGGEALACLRLEEVHGSTLELLCGVSILACCESCKGHEEEGDDSVPDLEQDPDAHMEELDHEAVQFVDTSGFAAPAAAKRTRGKNWNHAETMMFVSVFVALQAIDTGLQTLAVAHIGLSSCIQKFTHTFAKIEKIEKEPLKKGANVIKLVVHTALASNEPVAHHISSSILAPSRREPPPPSLATHLLVKKP</sequence>
<dbReference type="PROSITE" id="PS50082">
    <property type="entry name" value="WD_REPEATS_2"/>
    <property type="match status" value="1"/>
</dbReference>
<dbReference type="STRING" id="88036.D8SW20"/>
<name>D8SW20_SELML</name>
<dbReference type="InterPro" id="IPR001680">
    <property type="entry name" value="WD40_rpt"/>
</dbReference>
<protein>
    <submittedName>
        <fullName evidence="3">Uncharacterized protein</fullName>
    </submittedName>
</protein>
<dbReference type="GO" id="GO:0000028">
    <property type="term" value="P:ribosomal small subunit assembly"/>
    <property type="evidence" value="ECO:0000318"/>
    <property type="project" value="GO_Central"/>
</dbReference>
<dbReference type="InterPro" id="IPR036322">
    <property type="entry name" value="WD40_repeat_dom_sf"/>
</dbReference>
<dbReference type="eggNOG" id="KOG0291">
    <property type="taxonomic scope" value="Eukaryota"/>
</dbReference>
<accession>D8SW20</accession>
<dbReference type="Gene3D" id="2.130.10.10">
    <property type="entry name" value="YVTN repeat-like/Quinoprotein amine dehydrogenase"/>
    <property type="match status" value="2"/>
</dbReference>
<organism evidence="4">
    <name type="scientific">Selaginella moellendorffii</name>
    <name type="common">Spikemoss</name>
    <dbReference type="NCBI Taxonomy" id="88036"/>
    <lineage>
        <taxon>Eukaryota</taxon>
        <taxon>Viridiplantae</taxon>
        <taxon>Streptophyta</taxon>
        <taxon>Embryophyta</taxon>
        <taxon>Tracheophyta</taxon>
        <taxon>Lycopodiopsida</taxon>
        <taxon>Selaginellales</taxon>
        <taxon>Selaginellaceae</taxon>
        <taxon>Selaginella</taxon>
    </lineage>
</organism>
<dbReference type="SUPFAM" id="SSF50978">
    <property type="entry name" value="WD40 repeat-like"/>
    <property type="match status" value="1"/>
</dbReference>
<keyword evidence="2" id="KW-0812">Transmembrane</keyword>
<dbReference type="GO" id="GO:0000462">
    <property type="term" value="P:maturation of SSU-rRNA from tricistronic rRNA transcript (SSU-rRNA, 5.8S rRNA, LSU-rRNA)"/>
    <property type="evidence" value="ECO:0000318"/>
    <property type="project" value="GO_Central"/>
</dbReference>
<evidence type="ECO:0000256" key="1">
    <source>
        <dbReference type="PROSITE-ProRule" id="PRU00221"/>
    </source>
</evidence>
<dbReference type="Gramene" id="EFJ11347">
    <property type="protein sequence ID" value="EFJ11347"/>
    <property type="gene ID" value="SELMODRAFT_426332"/>
</dbReference>
<evidence type="ECO:0000313" key="3">
    <source>
        <dbReference type="EMBL" id="EFJ11347.1"/>
    </source>
</evidence>
<reference evidence="3 4" key="1">
    <citation type="journal article" date="2011" name="Science">
        <title>The Selaginella genome identifies genetic changes associated with the evolution of vascular plants.</title>
        <authorList>
            <person name="Banks J.A."/>
            <person name="Nishiyama T."/>
            <person name="Hasebe M."/>
            <person name="Bowman J.L."/>
            <person name="Gribskov M."/>
            <person name="dePamphilis C."/>
            <person name="Albert V.A."/>
            <person name="Aono N."/>
            <person name="Aoyama T."/>
            <person name="Ambrose B.A."/>
            <person name="Ashton N.W."/>
            <person name="Axtell M.J."/>
            <person name="Barker E."/>
            <person name="Barker M.S."/>
            <person name="Bennetzen J.L."/>
            <person name="Bonawitz N.D."/>
            <person name="Chapple C."/>
            <person name="Cheng C."/>
            <person name="Correa L.G."/>
            <person name="Dacre M."/>
            <person name="DeBarry J."/>
            <person name="Dreyer I."/>
            <person name="Elias M."/>
            <person name="Engstrom E.M."/>
            <person name="Estelle M."/>
            <person name="Feng L."/>
            <person name="Finet C."/>
            <person name="Floyd S.K."/>
            <person name="Frommer W.B."/>
            <person name="Fujita T."/>
            <person name="Gramzow L."/>
            <person name="Gutensohn M."/>
            <person name="Harholt J."/>
            <person name="Hattori M."/>
            <person name="Heyl A."/>
            <person name="Hirai T."/>
            <person name="Hiwatashi Y."/>
            <person name="Ishikawa M."/>
            <person name="Iwata M."/>
            <person name="Karol K.G."/>
            <person name="Koehler B."/>
            <person name="Kolukisaoglu U."/>
            <person name="Kubo M."/>
            <person name="Kurata T."/>
            <person name="Lalonde S."/>
            <person name="Li K."/>
            <person name="Li Y."/>
            <person name="Litt A."/>
            <person name="Lyons E."/>
            <person name="Manning G."/>
            <person name="Maruyama T."/>
            <person name="Michael T.P."/>
            <person name="Mikami K."/>
            <person name="Miyazaki S."/>
            <person name="Morinaga S."/>
            <person name="Murata T."/>
            <person name="Mueller-Roeber B."/>
            <person name="Nelson D.R."/>
            <person name="Obara M."/>
            <person name="Oguri Y."/>
            <person name="Olmstead R.G."/>
            <person name="Onodera N."/>
            <person name="Petersen B.L."/>
            <person name="Pils B."/>
            <person name="Prigge M."/>
            <person name="Rensing S.A."/>
            <person name="Riano-Pachon D.M."/>
            <person name="Roberts A.W."/>
            <person name="Sato Y."/>
            <person name="Scheller H.V."/>
            <person name="Schulz B."/>
            <person name="Schulz C."/>
            <person name="Shakirov E.V."/>
            <person name="Shibagaki N."/>
            <person name="Shinohara N."/>
            <person name="Shippen D.E."/>
            <person name="Soerensen I."/>
            <person name="Sotooka R."/>
            <person name="Sugimoto N."/>
            <person name="Sugita M."/>
            <person name="Sumikawa N."/>
            <person name="Tanurdzic M."/>
            <person name="Theissen G."/>
            <person name="Ulvskov P."/>
            <person name="Wakazuki S."/>
            <person name="Weng J.K."/>
            <person name="Willats W.W."/>
            <person name="Wipf D."/>
            <person name="Wolf P.G."/>
            <person name="Yang L."/>
            <person name="Zimmer A.D."/>
            <person name="Zhu Q."/>
            <person name="Mitros T."/>
            <person name="Hellsten U."/>
            <person name="Loque D."/>
            <person name="Otillar R."/>
            <person name="Salamov A."/>
            <person name="Schmutz J."/>
            <person name="Shapiro H."/>
            <person name="Lindquist E."/>
            <person name="Lucas S."/>
            <person name="Rokhsar D."/>
            <person name="Grigoriev I.V."/>
        </authorList>
    </citation>
    <scope>NUCLEOTIDE SEQUENCE [LARGE SCALE GENOMIC DNA]</scope>
</reference>
<dbReference type="Pfam" id="PF00400">
    <property type="entry name" value="WD40"/>
    <property type="match status" value="2"/>
</dbReference>
<gene>
    <name evidence="3" type="ORF">SELMODRAFT_426332</name>
</gene>
<dbReference type="HOGENOM" id="CLU_453751_0_0_1"/>
<keyword evidence="1" id="KW-0853">WD repeat</keyword>
<feature type="repeat" description="WD" evidence="1">
    <location>
        <begin position="193"/>
        <end position="225"/>
    </location>
</feature>
<keyword evidence="4" id="KW-1185">Reference proteome</keyword>
<feature type="transmembrane region" description="Helical" evidence="2">
    <location>
        <begin position="31"/>
        <end position="52"/>
    </location>
</feature>
<dbReference type="Proteomes" id="UP000001514">
    <property type="component" value="Unassembled WGS sequence"/>
</dbReference>
<keyword evidence="2" id="KW-0472">Membrane</keyword>
<dbReference type="GO" id="GO:0032040">
    <property type="term" value="C:small-subunit processome"/>
    <property type="evidence" value="ECO:0000318"/>
    <property type="project" value="GO_Central"/>
</dbReference>
<dbReference type="PANTHER" id="PTHR19858:SF0">
    <property type="entry name" value="PERIODIC TRYPTOPHAN PROTEIN 2 HOMOLOG"/>
    <property type="match status" value="1"/>
</dbReference>
<proteinExistence type="predicted"/>
<dbReference type="EMBL" id="GL377647">
    <property type="protein sequence ID" value="EFJ11347.1"/>
    <property type="molecule type" value="Genomic_DNA"/>
</dbReference>
<dbReference type="InterPro" id="IPR015943">
    <property type="entry name" value="WD40/YVTN_repeat-like_dom_sf"/>
</dbReference>
<evidence type="ECO:0000313" key="4">
    <source>
        <dbReference type="Proteomes" id="UP000001514"/>
    </source>
</evidence>
<keyword evidence="2" id="KW-1133">Transmembrane helix</keyword>
<evidence type="ECO:0000256" key="2">
    <source>
        <dbReference type="SAM" id="Phobius"/>
    </source>
</evidence>
<dbReference type="GO" id="GO:0034388">
    <property type="term" value="C:Pwp2p-containing subcomplex of 90S preribosome"/>
    <property type="evidence" value="ECO:0000318"/>
    <property type="project" value="GO_Central"/>
</dbReference>
<dbReference type="KEGG" id="smo:SELMODRAFT_426332"/>
<dbReference type="PANTHER" id="PTHR19858">
    <property type="entry name" value="WD40 REPEAT PROTEIN"/>
    <property type="match status" value="1"/>
</dbReference>
<dbReference type="SMART" id="SM00320">
    <property type="entry name" value="WD40"/>
    <property type="match status" value="3"/>
</dbReference>
<dbReference type="AlphaFoldDB" id="D8SW20"/>
<dbReference type="InterPro" id="IPR027145">
    <property type="entry name" value="PWP2"/>
</dbReference>